<dbReference type="Pfam" id="PF21922">
    <property type="entry name" value="PBP_dimer_2"/>
    <property type="match status" value="1"/>
</dbReference>
<feature type="chain" id="PRO_5045811296" evidence="1">
    <location>
        <begin position="26"/>
        <end position="483"/>
    </location>
</feature>
<evidence type="ECO:0000256" key="1">
    <source>
        <dbReference type="SAM" id="SignalP"/>
    </source>
</evidence>
<comment type="caution">
    <text evidence="4">The sequence shown here is derived from an EMBL/GenBank/DDBJ whole genome shotgun (WGS) entry which is preliminary data.</text>
</comment>
<dbReference type="Pfam" id="PF00905">
    <property type="entry name" value="Transpeptidase"/>
    <property type="match status" value="1"/>
</dbReference>
<protein>
    <submittedName>
        <fullName evidence="4">Peptidoglycan D,D-transpeptidase FtsI family protein</fullName>
    </submittedName>
</protein>
<feature type="domain" description="Penicillin binding protein A dimerisation" evidence="3">
    <location>
        <begin position="52"/>
        <end position="134"/>
    </location>
</feature>
<dbReference type="InterPro" id="IPR012338">
    <property type="entry name" value="Beta-lactam/transpept-like"/>
</dbReference>
<evidence type="ECO:0000259" key="2">
    <source>
        <dbReference type="Pfam" id="PF00905"/>
    </source>
</evidence>
<evidence type="ECO:0000313" key="5">
    <source>
        <dbReference type="Proteomes" id="UP001597018"/>
    </source>
</evidence>
<dbReference type="PANTHER" id="PTHR30627">
    <property type="entry name" value="PEPTIDOGLYCAN D,D-TRANSPEPTIDASE"/>
    <property type="match status" value="1"/>
</dbReference>
<feature type="signal peptide" evidence="1">
    <location>
        <begin position="1"/>
        <end position="25"/>
    </location>
</feature>
<dbReference type="InterPro" id="IPR054120">
    <property type="entry name" value="PBPA_dimer"/>
</dbReference>
<keyword evidence="5" id="KW-1185">Reference proteome</keyword>
<accession>A0ABW3FWV7</accession>
<dbReference type="PANTHER" id="PTHR30627:SF24">
    <property type="entry name" value="PENICILLIN-BINDING PROTEIN 4B"/>
    <property type="match status" value="1"/>
</dbReference>
<dbReference type="InterPro" id="IPR001460">
    <property type="entry name" value="PCN-bd_Tpept"/>
</dbReference>
<sequence>MNKPLRRVALAMMAMVVLLMGNATYVQVIKADELKEDARNKRTLYEEYSRERGQIIAGGQSLANSVATGDNLKYLRTYPNGPVYSPVTGFYSFVYGSNGVERAEDKILNGTDDSLAFGRLSDMITGKQPRGGNVELTINPAMQQVAYDQLTSKGYQGSVVALDPSTGAILAMVNAPSYDPNKVATHVRNDAAKAWQQMEKAPGSPMENRSVGTLYPPGSTFKLITATAALESGYDLNSKVQDAASITLPGTHTQLPNYAGKQCAGDTLIEALGHSCNTAFAEIAGKVGPDKMREVAARYGFGKDLQIPMSVAKSDLGPMSDAPALYQSGIGQRDVRVTPMQNAMVAAAIANHGKLMKPQLVKATRAPDMSELDTLQPEEMSQATSPEIADKIRTMMLKSEQYTKGSGKISGVDIASKTGTAQHGDALDHPHGWYVAFAPAENPKIAVAVVVENGGDEGAEATGGSIAAPIGREVIRAGLQGGG</sequence>
<dbReference type="SUPFAM" id="SSF56601">
    <property type="entry name" value="beta-lactamase/transpeptidase-like"/>
    <property type="match status" value="1"/>
</dbReference>
<evidence type="ECO:0000259" key="3">
    <source>
        <dbReference type="Pfam" id="PF21922"/>
    </source>
</evidence>
<reference evidence="5" key="1">
    <citation type="journal article" date="2019" name="Int. J. Syst. Evol. Microbiol.">
        <title>The Global Catalogue of Microorganisms (GCM) 10K type strain sequencing project: providing services to taxonomists for standard genome sequencing and annotation.</title>
        <authorList>
            <consortium name="The Broad Institute Genomics Platform"/>
            <consortium name="The Broad Institute Genome Sequencing Center for Infectious Disease"/>
            <person name="Wu L."/>
            <person name="Ma J."/>
        </authorList>
    </citation>
    <scope>NUCLEOTIDE SEQUENCE [LARGE SCALE GENOMIC DNA]</scope>
    <source>
        <strain evidence="5">CCUG 56401</strain>
    </source>
</reference>
<dbReference type="InterPro" id="IPR050515">
    <property type="entry name" value="Beta-lactam/transpept"/>
</dbReference>
<organism evidence="4 5">
    <name type="scientific">Saccharopolyspora rosea</name>
    <dbReference type="NCBI Taxonomy" id="524884"/>
    <lineage>
        <taxon>Bacteria</taxon>
        <taxon>Bacillati</taxon>
        <taxon>Actinomycetota</taxon>
        <taxon>Actinomycetes</taxon>
        <taxon>Pseudonocardiales</taxon>
        <taxon>Pseudonocardiaceae</taxon>
        <taxon>Saccharopolyspora</taxon>
    </lineage>
</organism>
<dbReference type="EMBL" id="JBHTIW010000015">
    <property type="protein sequence ID" value="MFD0921765.1"/>
    <property type="molecule type" value="Genomic_DNA"/>
</dbReference>
<evidence type="ECO:0000313" key="4">
    <source>
        <dbReference type="EMBL" id="MFD0921765.1"/>
    </source>
</evidence>
<name>A0ABW3FWV7_9PSEU</name>
<dbReference type="Gene3D" id="3.90.1310.10">
    <property type="entry name" value="Penicillin-binding protein 2a (Domain 2)"/>
    <property type="match status" value="1"/>
</dbReference>
<dbReference type="Proteomes" id="UP001597018">
    <property type="component" value="Unassembled WGS sequence"/>
</dbReference>
<feature type="domain" description="Penicillin-binding protein transpeptidase" evidence="2">
    <location>
        <begin position="157"/>
        <end position="475"/>
    </location>
</feature>
<dbReference type="RefSeq" id="WP_263250300.1">
    <property type="nucleotide sequence ID" value="NZ_BAABLT010000040.1"/>
</dbReference>
<dbReference type="InterPro" id="IPR036138">
    <property type="entry name" value="PBP_dimer_sf"/>
</dbReference>
<dbReference type="Gene3D" id="3.40.710.10">
    <property type="entry name" value="DD-peptidase/beta-lactamase superfamily"/>
    <property type="match status" value="1"/>
</dbReference>
<proteinExistence type="predicted"/>
<dbReference type="SUPFAM" id="SSF56519">
    <property type="entry name" value="Penicillin binding protein dimerisation domain"/>
    <property type="match status" value="1"/>
</dbReference>
<keyword evidence="1" id="KW-0732">Signal</keyword>
<gene>
    <name evidence="4" type="ORF">ACFQ16_18635</name>
</gene>